<accession>A0A380BTP5</accession>
<name>A0A380BTP5_9GAMM</name>
<dbReference type="GeneID" id="93809236"/>
<keyword evidence="2" id="KW-1185">Reference proteome</keyword>
<sequence length="159" mass="18578">MSAPQAWYKQFWPWFLIVLPMCAVIASFATLRIALTNSDSLVADDYYKNGKAINQDIHKIQYARQLGMQFSLEWHNGELLITQHGGPEYLAALNLEFYHPTLAEKDFTQMLTADASKVYRYIPNESLDGAWVVRVEGFDRKWRLQQRLQIEADKTYWLN</sequence>
<dbReference type="InterPro" id="IPR008620">
    <property type="entry name" value="FixH"/>
</dbReference>
<evidence type="ECO:0000313" key="2">
    <source>
        <dbReference type="Proteomes" id="UP000254069"/>
    </source>
</evidence>
<proteinExistence type="predicted"/>
<protein>
    <submittedName>
        <fullName evidence="1">Uncharacterized protein conserved in bacteria</fullName>
    </submittedName>
</protein>
<dbReference type="Pfam" id="PF05751">
    <property type="entry name" value="FixH"/>
    <property type="match status" value="1"/>
</dbReference>
<dbReference type="EMBL" id="UGYO01000002">
    <property type="protein sequence ID" value="SUJ06947.1"/>
    <property type="molecule type" value="Genomic_DNA"/>
</dbReference>
<evidence type="ECO:0000313" key="1">
    <source>
        <dbReference type="EMBL" id="SUJ06947.1"/>
    </source>
</evidence>
<organism evidence="1 2">
    <name type="scientific">Shewanella algae</name>
    <dbReference type="NCBI Taxonomy" id="38313"/>
    <lineage>
        <taxon>Bacteria</taxon>
        <taxon>Pseudomonadati</taxon>
        <taxon>Pseudomonadota</taxon>
        <taxon>Gammaproteobacteria</taxon>
        <taxon>Alteromonadales</taxon>
        <taxon>Shewanellaceae</taxon>
        <taxon>Shewanella</taxon>
    </lineage>
</organism>
<gene>
    <name evidence="1" type="ORF">NCTC10738_03923</name>
</gene>
<dbReference type="AlphaFoldDB" id="A0A380BTP5"/>
<accession>A0A3G4UN95</accession>
<dbReference type="RefSeq" id="WP_025010384.1">
    <property type="nucleotide sequence ID" value="NZ_AP024609.1"/>
</dbReference>
<reference evidence="1 2" key="1">
    <citation type="submission" date="2018-06" db="EMBL/GenBank/DDBJ databases">
        <authorList>
            <consortium name="Pathogen Informatics"/>
            <person name="Doyle S."/>
        </authorList>
    </citation>
    <scope>NUCLEOTIDE SEQUENCE [LARGE SCALE GENOMIC DNA]</scope>
    <source>
        <strain evidence="1 2">NCTC10738</strain>
    </source>
</reference>
<dbReference type="Proteomes" id="UP000254069">
    <property type="component" value="Unassembled WGS sequence"/>
</dbReference>